<evidence type="ECO:0000313" key="5">
    <source>
        <dbReference type="EMBL" id="KAL0973328.1"/>
    </source>
</evidence>
<evidence type="ECO:0000259" key="4">
    <source>
        <dbReference type="PROSITE" id="PS51304"/>
    </source>
</evidence>
<feature type="domain" description="Galectin" evidence="4">
    <location>
        <begin position="241"/>
        <end position="367"/>
    </location>
</feature>
<sequence length="367" mass="41064">MWDVDSSDEEDFHMEVEEGDWLPEEEDISLSEGEKTGGDAYRDKVRKAWTSLMERIQDTVPLGHQLGPRAPLAHRLALLDPQLPYRLAVFLAPALAVLTQFHVNLQYGSSTEADIALHINPRFDSHPAYVVTNTKQHSSWGQEERKQPSPFQWGSYFSLIITIQRDAFQLIVNGSPFMTFKHRIPFYAVDTISVGGTVDVSSIAFQNPAPIFPAQPGFQAQVAYPTQAGFPSYPGYGAVPYKSPINGGLCPGRTIHIQGVVNPNATWFSVNLLCNSDVALHYNPRSDGNCVVRNSKLRNQWGDEERDGGMPYRRGHAFTLSIRCGALCYRIWVNGNETSPFKHRHTLLQEINLLEVDGHLSLTSVMI</sequence>
<dbReference type="PANTHER" id="PTHR11346:SF80">
    <property type="entry name" value="GALECTIN-9C"/>
    <property type="match status" value="1"/>
</dbReference>
<keyword evidence="6" id="KW-1185">Reference proteome</keyword>
<dbReference type="Gene3D" id="2.60.120.200">
    <property type="match status" value="2"/>
</dbReference>
<dbReference type="Pfam" id="PF00337">
    <property type="entry name" value="Gal-bind_lectin"/>
    <property type="match status" value="2"/>
</dbReference>
<name>A0ABD0X8Z8_UMBPY</name>
<dbReference type="Proteomes" id="UP001557470">
    <property type="component" value="Unassembled WGS sequence"/>
</dbReference>
<keyword evidence="2" id="KW-0677">Repeat</keyword>
<dbReference type="SMART" id="SM00276">
    <property type="entry name" value="GLECT"/>
    <property type="match status" value="2"/>
</dbReference>
<dbReference type="AlphaFoldDB" id="A0ABD0X8Z8"/>
<proteinExistence type="predicted"/>
<organism evidence="5 6">
    <name type="scientific">Umbra pygmaea</name>
    <name type="common">Eastern mudminnow</name>
    <dbReference type="NCBI Taxonomy" id="75934"/>
    <lineage>
        <taxon>Eukaryota</taxon>
        <taxon>Metazoa</taxon>
        <taxon>Chordata</taxon>
        <taxon>Craniata</taxon>
        <taxon>Vertebrata</taxon>
        <taxon>Euteleostomi</taxon>
        <taxon>Actinopterygii</taxon>
        <taxon>Neopterygii</taxon>
        <taxon>Teleostei</taxon>
        <taxon>Protacanthopterygii</taxon>
        <taxon>Esociformes</taxon>
        <taxon>Umbridae</taxon>
        <taxon>Umbra</taxon>
    </lineage>
</organism>
<protein>
    <recommendedName>
        <fullName evidence="3">Galectin</fullName>
    </recommendedName>
</protein>
<dbReference type="PANTHER" id="PTHR11346">
    <property type="entry name" value="GALECTIN"/>
    <property type="match status" value="1"/>
</dbReference>
<comment type="caution">
    <text evidence="5">The sequence shown here is derived from an EMBL/GenBank/DDBJ whole genome shotgun (WGS) entry which is preliminary data.</text>
</comment>
<evidence type="ECO:0000256" key="2">
    <source>
        <dbReference type="ARBA" id="ARBA00022737"/>
    </source>
</evidence>
<dbReference type="InterPro" id="IPR013320">
    <property type="entry name" value="ConA-like_dom_sf"/>
</dbReference>
<dbReference type="SUPFAM" id="SSF49899">
    <property type="entry name" value="Concanavalin A-like lectins/glucanases"/>
    <property type="match status" value="2"/>
</dbReference>
<evidence type="ECO:0000256" key="3">
    <source>
        <dbReference type="RuleBase" id="RU102079"/>
    </source>
</evidence>
<keyword evidence="1 3" id="KW-0430">Lectin</keyword>
<dbReference type="InterPro" id="IPR001079">
    <property type="entry name" value="Galectin_CRD"/>
</dbReference>
<dbReference type="FunFam" id="2.60.120.200:FF:000124">
    <property type="entry name" value="Galectin-4"/>
    <property type="match status" value="1"/>
</dbReference>
<evidence type="ECO:0000313" key="6">
    <source>
        <dbReference type="Proteomes" id="UP001557470"/>
    </source>
</evidence>
<accession>A0ABD0X8Z8</accession>
<feature type="domain" description="Galectin" evidence="4">
    <location>
        <begin position="75"/>
        <end position="206"/>
    </location>
</feature>
<evidence type="ECO:0000256" key="1">
    <source>
        <dbReference type="ARBA" id="ARBA00022734"/>
    </source>
</evidence>
<dbReference type="GO" id="GO:0030246">
    <property type="term" value="F:carbohydrate binding"/>
    <property type="evidence" value="ECO:0007669"/>
    <property type="project" value="UniProtKB-UniRule"/>
</dbReference>
<dbReference type="InterPro" id="IPR044156">
    <property type="entry name" value="Galectin-like"/>
</dbReference>
<dbReference type="CDD" id="cd00070">
    <property type="entry name" value="GLECT"/>
    <property type="match status" value="2"/>
</dbReference>
<dbReference type="SMART" id="SM00908">
    <property type="entry name" value="Gal-bind_lectin"/>
    <property type="match status" value="2"/>
</dbReference>
<dbReference type="PROSITE" id="PS51304">
    <property type="entry name" value="GALECTIN"/>
    <property type="match status" value="2"/>
</dbReference>
<reference evidence="5 6" key="1">
    <citation type="submission" date="2024-06" db="EMBL/GenBank/DDBJ databases">
        <authorList>
            <person name="Pan Q."/>
            <person name="Wen M."/>
            <person name="Jouanno E."/>
            <person name="Zahm M."/>
            <person name="Klopp C."/>
            <person name="Cabau C."/>
            <person name="Louis A."/>
            <person name="Berthelot C."/>
            <person name="Parey E."/>
            <person name="Roest Crollius H."/>
            <person name="Montfort J."/>
            <person name="Robinson-Rechavi M."/>
            <person name="Bouchez O."/>
            <person name="Lampietro C."/>
            <person name="Lopez Roques C."/>
            <person name="Donnadieu C."/>
            <person name="Postlethwait J."/>
            <person name="Bobe J."/>
            <person name="Verreycken H."/>
            <person name="Guiguen Y."/>
        </authorList>
    </citation>
    <scope>NUCLEOTIDE SEQUENCE [LARGE SCALE GENOMIC DNA]</scope>
    <source>
        <strain evidence="5">Up_M1</strain>
        <tissue evidence="5">Testis</tissue>
    </source>
</reference>
<gene>
    <name evidence="5" type="ORF">UPYG_G00202010</name>
</gene>
<dbReference type="EMBL" id="JAGEUA010000006">
    <property type="protein sequence ID" value="KAL0973328.1"/>
    <property type="molecule type" value="Genomic_DNA"/>
</dbReference>